<evidence type="ECO:0000256" key="1">
    <source>
        <dbReference type="SAM" id="MobiDB-lite"/>
    </source>
</evidence>
<feature type="compositionally biased region" description="Acidic residues" evidence="1">
    <location>
        <begin position="23"/>
        <end position="37"/>
    </location>
</feature>
<protein>
    <submittedName>
        <fullName evidence="2">Uncharacterized protein</fullName>
    </submittedName>
</protein>
<dbReference type="InterPro" id="IPR044811">
    <property type="entry name" value="DME/ROS1"/>
</dbReference>
<dbReference type="Proteomes" id="UP001151760">
    <property type="component" value="Unassembled WGS sequence"/>
</dbReference>
<accession>A0ABQ5F100</accession>
<reference evidence="2" key="2">
    <citation type="submission" date="2022-01" db="EMBL/GenBank/DDBJ databases">
        <authorList>
            <person name="Yamashiro T."/>
            <person name="Shiraishi A."/>
            <person name="Satake H."/>
            <person name="Nakayama K."/>
        </authorList>
    </citation>
    <scope>NUCLEOTIDE SEQUENCE</scope>
</reference>
<dbReference type="PANTHER" id="PTHR46213:SF13">
    <property type="entry name" value="DEMETER-LIKE PROTEIN 2-RELATED"/>
    <property type="match status" value="1"/>
</dbReference>
<proteinExistence type="predicted"/>
<feature type="compositionally biased region" description="Basic and acidic residues" evidence="1">
    <location>
        <begin position="1"/>
        <end position="10"/>
    </location>
</feature>
<feature type="region of interest" description="Disordered" evidence="1">
    <location>
        <begin position="1"/>
        <end position="37"/>
    </location>
</feature>
<evidence type="ECO:0000313" key="2">
    <source>
        <dbReference type="EMBL" id="GJT56879.1"/>
    </source>
</evidence>
<dbReference type="PANTHER" id="PTHR46213">
    <property type="entry name" value="TRANSCRIPTIONAL ACTIVATOR DEMETER"/>
    <property type="match status" value="1"/>
</dbReference>
<sequence length="101" mass="11481">MHLSNNKEDSTFEEVPATPEPENTQEEFNTEDFSENPEEIPMINLNIEAFTQNLQTYMENYMELAEGDMSKALVTLTSETASIPTPKLINNAHERGETLDE</sequence>
<evidence type="ECO:0000313" key="3">
    <source>
        <dbReference type="Proteomes" id="UP001151760"/>
    </source>
</evidence>
<reference evidence="2" key="1">
    <citation type="journal article" date="2022" name="Int. J. Mol. Sci.">
        <title>Draft Genome of Tanacetum Coccineum: Genomic Comparison of Closely Related Tanacetum-Family Plants.</title>
        <authorList>
            <person name="Yamashiro T."/>
            <person name="Shiraishi A."/>
            <person name="Nakayama K."/>
            <person name="Satake H."/>
        </authorList>
    </citation>
    <scope>NUCLEOTIDE SEQUENCE</scope>
</reference>
<name>A0ABQ5F100_9ASTR</name>
<comment type="caution">
    <text evidence="2">The sequence shown here is derived from an EMBL/GenBank/DDBJ whole genome shotgun (WGS) entry which is preliminary data.</text>
</comment>
<gene>
    <name evidence="2" type="ORF">Tco_0991933</name>
</gene>
<keyword evidence="3" id="KW-1185">Reference proteome</keyword>
<organism evidence="2 3">
    <name type="scientific">Tanacetum coccineum</name>
    <dbReference type="NCBI Taxonomy" id="301880"/>
    <lineage>
        <taxon>Eukaryota</taxon>
        <taxon>Viridiplantae</taxon>
        <taxon>Streptophyta</taxon>
        <taxon>Embryophyta</taxon>
        <taxon>Tracheophyta</taxon>
        <taxon>Spermatophyta</taxon>
        <taxon>Magnoliopsida</taxon>
        <taxon>eudicotyledons</taxon>
        <taxon>Gunneridae</taxon>
        <taxon>Pentapetalae</taxon>
        <taxon>asterids</taxon>
        <taxon>campanulids</taxon>
        <taxon>Asterales</taxon>
        <taxon>Asteraceae</taxon>
        <taxon>Asteroideae</taxon>
        <taxon>Anthemideae</taxon>
        <taxon>Anthemidinae</taxon>
        <taxon>Tanacetum</taxon>
    </lineage>
</organism>
<dbReference type="EMBL" id="BQNB010016884">
    <property type="protein sequence ID" value="GJT56879.1"/>
    <property type="molecule type" value="Genomic_DNA"/>
</dbReference>